<evidence type="ECO:0000313" key="4">
    <source>
        <dbReference type="EMBL" id="KAG7301099.1"/>
    </source>
</evidence>
<evidence type="ECO:0000313" key="5">
    <source>
        <dbReference type="Proteomes" id="UP000823941"/>
    </source>
</evidence>
<dbReference type="Pfam" id="PF04421">
    <property type="entry name" value="Mss4"/>
    <property type="match status" value="1"/>
</dbReference>
<sequence>MSEAENLPTSAAVAEDAVVSAEINLEDFVDDGKNKKTLACKYCGCKILENGCGKYVHLERSLPAELQDKRKTDGYVHEKLVHYFIVENMYTFDNIGFTHTIDETKYLSCADCDAGPIGYFDVESKHSYVGMTRVKHI</sequence>
<dbReference type="SUPFAM" id="SSF51316">
    <property type="entry name" value="Mss4-like"/>
    <property type="match status" value="1"/>
</dbReference>
<evidence type="ECO:0000256" key="3">
    <source>
        <dbReference type="ARBA" id="ARBA00022927"/>
    </source>
</evidence>
<dbReference type="EMBL" id="JAHIBW010000020">
    <property type="protein sequence ID" value="KAG7301099.1"/>
    <property type="molecule type" value="Genomic_DNA"/>
</dbReference>
<keyword evidence="1" id="KW-0813">Transport</keyword>
<dbReference type="Gene3D" id="2.170.150.10">
    <property type="entry name" value="Metal Binding Protein, Guanine Nucleotide Exchange Factor, Chain A"/>
    <property type="match status" value="1"/>
</dbReference>
<gene>
    <name evidence="4" type="ORF">JYU34_015504</name>
</gene>
<evidence type="ECO:0000256" key="1">
    <source>
        <dbReference type="ARBA" id="ARBA00022448"/>
    </source>
</evidence>
<dbReference type="PROSITE" id="PS51796">
    <property type="entry name" value="MSS4"/>
    <property type="match status" value="1"/>
</dbReference>
<dbReference type="InterPro" id="IPR011057">
    <property type="entry name" value="Mss4-like_sf"/>
</dbReference>
<dbReference type="InterPro" id="IPR011323">
    <property type="entry name" value="Mss4/transl-control_tumour"/>
</dbReference>
<dbReference type="Proteomes" id="UP000823941">
    <property type="component" value="Chromosome 20"/>
</dbReference>
<dbReference type="PANTHER" id="PTHR13276:SF0">
    <property type="entry name" value="GUANINE NUCLEOTIDE EXCHANGE FACTOR MSS4"/>
    <property type="match status" value="1"/>
</dbReference>
<keyword evidence="3" id="KW-0653">Protein transport</keyword>
<proteinExistence type="predicted"/>
<keyword evidence="2" id="KW-0344">Guanine-nucleotide releasing factor</keyword>
<comment type="caution">
    <text evidence="4">The sequence shown here is derived from an EMBL/GenBank/DDBJ whole genome shotgun (WGS) entry which is preliminary data.</text>
</comment>
<dbReference type="PANTHER" id="PTHR13276">
    <property type="entry name" value="GUANINE NUCLEOTIDE EXCHANGE FACTOR MSS4"/>
    <property type="match status" value="1"/>
</dbReference>
<dbReference type="InterPro" id="IPR007515">
    <property type="entry name" value="Mss4"/>
</dbReference>
<evidence type="ECO:0008006" key="6">
    <source>
        <dbReference type="Google" id="ProtNLM"/>
    </source>
</evidence>
<evidence type="ECO:0000256" key="2">
    <source>
        <dbReference type="ARBA" id="ARBA00022658"/>
    </source>
</evidence>
<protein>
    <recommendedName>
        <fullName evidence="6">Guanine nucleotide exchange factor MSS4 homolog</fullName>
    </recommendedName>
</protein>
<keyword evidence="5" id="KW-1185">Reference proteome</keyword>
<accession>A0ABQ7Q8R3</accession>
<reference evidence="4 5" key="1">
    <citation type="submission" date="2021-06" db="EMBL/GenBank/DDBJ databases">
        <title>A haploid diamondback moth (Plutella xylostella L.) genome assembly resolves 31 chromosomes and identifies a diamide resistance mutation.</title>
        <authorList>
            <person name="Ward C.M."/>
            <person name="Perry K.D."/>
            <person name="Baker G."/>
            <person name="Powis K."/>
            <person name="Heckel D.G."/>
            <person name="Baxter S.W."/>
        </authorList>
    </citation>
    <scope>NUCLEOTIDE SEQUENCE [LARGE SCALE GENOMIC DNA]</scope>
    <source>
        <strain evidence="4 5">LV</strain>
        <tissue evidence="4">Single pupa</tissue>
    </source>
</reference>
<name>A0ABQ7Q8R3_PLUXY</name>
<organism evidence="4 5">
    <name type="scientific">Plutella xylostella</name>
    <name type="common">Diamondback moth</name>
    <name type="synonym">Plutella maculipennis</name>
    <dbReference type="NCBI Taxonomy" id="51655"/>
    <lineage>
        <taxon>Eukaryota</taxon>
        <taxon>Metazoa</taxon>
        <taxon>Ecdysozoa</taxon>
        <taxon>Arthropoda</taxon>
        <taxon>Hexapoda</taxon>
        <taxon>Insecta</taxon>
        <taxon>Pterygota</taxon>
        <taxon>Neoptera</taxon>
        <taxon>Endopterygota</taxon>
        <taxon>Lepidoptera</taxon>
        <taxon>Glossata</taxon>
        <taxon>Ditrysia</taxon>
        <taxon>Yponomeutoidea</taxon>
        <taxon>Plutellidae</taxon>
        <taxon>Plutella</taxon>
    </lineage>
</organism>